<name>A0AA38X618_9EURO</name>
<dbReference type="AlphaFoldDB" id="A0AA38X618"/>
<dbReference type="Pfam" id="PF11374">
    <property type="entry name" value="DUF3176"/>
    <property type="match status" value="1"/>
</dbReference>
<dbReference type="Proteomes" id="UP001172673">
    <property type="component" value="Unassembled WGS sequence"/>
</dbReference>
<feature type="compositionally biased region" description="Low complexity" evidence="1">
    <location>
        <begin position="53"/>
        <end position="72"/>
    </location>
</feature>
<evidence type="ECO:0000313" key="3">
    <source>
        <dbReference type="EMBL" id="KAJ9607251.1"/>
    </source>
</evidence>
<evidence type="ECO:0000256" key="2">
    <source>
        <dbReference type="SAM" id="Phobius"/>
    </source>
</evidence>
<dbReference type="EMBL" id="JAPDRK010000012">
    <property type="protein sequence ID" value="KAJ9607251.1"/>
    <property type="molecule type" value="Genomic_DNA"/>
</dbReference>
<keyword evidence="2" id="KW-0812">Transmembrane</keyword>
<evidence type="ECO:0000256" key="1">
    <source>
        <dbReference type="SAM" id="MobiDB-lite"/>
    </source>
</evidence>
<comment type="caution">
    <text evidence="3">The sequence shown here is derived from an EMBL/GenBank/DDBJ whole genome shotgun (WGS) entry which is preliminary data.</text>
</comment>
<feature type="transmembrane region" description="Helical" evidence="2">
    <location>
        <begin position="148"/>
        <end position="174"/>
    </location>
</feature>
<sequence length="706" mass="76892">MEHTEGASSARVVPDRVTLHHRISDDGGEGVETSSAASEPLTDRSRSEEPSEQEAPSGAPSEPAPSSEPEAAQEPRPERMTHVASQKPPKSRFKRVVGSLLAKYDRLVTDHWTYELLGAFVCAGTLISICAILFAFSNTPTVHIMSNITLNTAISILATVSRAAAGLIAASVIAQQKWLRFHEKSRSLIEVVLYDDAARGPLGSLYLLITMHLGFVTAFAAFAVVLTIGFEPFVQQSVKYPLRDQAISSAVPPFLSLMQNFTSRPHQVSNWTVDVNAAATQALFADTVGQLRPNCGGTTCDWPSYGSIAVCSSCEDAMNDVTVEPKHDGVLHDYLINDYINLLSIADINFNSVNGEMYMTKISNTTYTISLGQGSPAIFNLTTIANLDAHFGGDTSLSIDHSITHPETILWNLHGEEGEPWIIGESRFLWRNNTINGVTGPLRAFGYLELAVSSDGSRLVPTAAERCVISLCARQYSSTFTNGTLSSRVIDQSWGTVKGDPSLNWSTTLNGTYFHSDSQDGNFSEIWASILTPLFNLNGTVLRANDTAGYSNFTNRSDPGADVLEFISDIRTKTTNIAQGLSNFIQQNGDGEIRGQAYVSKPFVEVRWAWLSFPITLVVIIFVTLAVTMWQTKHHRIPIWRSSPFALLFNFRDPGEMTALNGRGNEAGTARVVTASGLEERALKIGDGYVVAKGNEEKQAANSNNL</sequence>
<feature type="transmembrane region" description="Helical" evidence="2">
    <location>
        <begin position="608"/>
        <end position="630"/>
    </location>
</feature>
<keyword evidence="2" id="KW-0472">Membrane</keyword>
<dbReference type="PANTHER" id="PTHR35394">
    <property type="entry name" value="DUF3176 DOMAIN-CONTAINING PROTEIN"/>
    <property type="match status" value="1"/>
</dbReference>
<feature type="region of interest" description="Disordered" evidence="1">
    <location>
        <begin position="1"/>
        <end position="90"/>
    </location>
</feature>
<dbReference type="InterPro" id="IPR021514">
    <property type="entry name" value="DUF3176"/>
</dbReference>
<accession>A0AA38X618</accession>
<evidence type="ECO:0000313" key="4">
    <source>
        <dbReference type="Proteomes" id="UP001172673"/>
    </source>
</evidence>
<feature type="compositionally biased region" description="Basic and acidic residues" evidence="1">
    <location>
        <begin position="13"/>
        <end position="25"/>
    </location>
</feature>
<keyword evidence="4" id="KW-1185">Reference proteome</keyword>
<proteinExistence type="predicted"/>
<gene>
    <name evidence="3" type="ORF">H2200_008324</name>
</gene>
<reference evidence="3" key="1">
    <citation type="submission" date="2022-10" db="EMBL/GenBank/DDBJ databases">
        <title>Culturing micro-colonial fungi from biological soil crusts in the Mojave desert and describing Neophaeococcomyces mojavensis, and introducing the new genera and species Taxawa tesnikishii.</title>
        <authorList>
            <person name="Kurbessoian T."/>
            <person name="Stajich J.E."/>
        </authorList>
    </citation>
    <scope>NUCLEOTIDE SEQUENCE</scope>
    <source>
        <strain evidence="3">TK_41</strain>
    </source>
</reference>
<dbReference type="PANTHER" id="PTHR35394:SF5">
    <property type="entry name" value="DUF3176 DOMAIN-CONTAINING PROTEIN"/>
    <property type="match status" value="1"/>
</dbReference>
<feature type="transmembrane region" description="Helical" evidence="2">
    <location>
        <begin position="205"/>
        <end position="230"/>
    </location>
</feature>
<organism evidence="3 4">
    <name type="scientific">Cladophialophora chaetospira</name>
    <dbReference type="NCBI Taxonomy" id="386627"/>
    <lineage>
        <taxon>Eukaryota</taxon>
        <taxon>Fungi</taxon>
        <taxon>Dikarya</taxon>
        <taxon>Ascomycota</taxon>
        <taxon>Pezizomycotina</taxon>
        <taxon>Eurotiomycetes</taxon>
        <taxon>Chaetothyriomycetidae</taxon>
        <taxon>Chaetothyriales</taxon>
        <taxon>Herpotrichiellaceae</taxon>
        <taxon>Cladophialophora</taxon>
    </lineage>
</organism>
<keyword evidence="2" id="KW-1133">Transmembrane helix</keyword>
<protein>
    <submittedName>
        <fullName evidence="3">Uncharacterized protein</fullName>
    </submittedName>
</protein>
<feature type="transmembrane region" description="Helical" evidence="2">
    <location>
        <begin position="116"/>
        <end position="136"/>
    </location>
</feature>